<sequence>MEIEKSEINQILSLLGYHKANIHLLGGYYNNVYEIPSEVPIIVKVYNREFDTEELILSEIEWTQFLNENNVNVTIPIAVNKNSYINHLTDTLFFVAYQKVVGIHIDPSSEEWNEKLFNQWGKGMGKMHSCSKMYKGKKKRPEWNEHQIFQMNLNSIDSRIKEKWENYLKNIESMSHSEEVYGIIHGDMTHHNFLCNKGEITFIDFGDSEFNWFAYDIAVAIYHASQSVKDRGKRDHFASQFFKSFMDGYSMENSVTQILQHVDFFINYRHLYSFIYHNQFLQKNQLSEPQLRYLEEMEQSIIKQNTYLGISLV</sequence>
<gene>
    <name evidence="3" type="ORF">J2Z32_002423</name>
</gene>
<proteinExistence type="inferred from homology"/>
<dbReference type="InterPro" id="IPR050249">
    <property type="entry name" value="Pseudomonas-type_ThrB"/>
</dbReference>
<evidence type="ECO:0000256" key="1">
    <source>
        <dbReference type="ARBA" id="ARBA00038240"/>
    </source>
</evidence>
<evidence type="ECO:0000313" key="4">
    <source>
        <dbReference type="Proteomes" id="UP001519272"/>
    </source>
</evidence>
<dbReference type="InterPro" id="IPR002575">
    <property type="entry name" value="Aminoglycoside_PTrfase"/>
</dbReference>
<evidence type="ECO:0000313" key="3">
    <source>
        <dbReference type="EMBL" id="MBP1905775.1"/>
    </source>
</evidence>
<dbReference type="GO" id="GO:0016301">
    <property type="term" value="F:kinase activity"/>
    <property type="evidence" value="ECO:0007669"/>
    <property type="project" value="UniProtKB-KW"/>
</dbReference>
<keyword evidence="3" id="KW-0808">Transferase</keyword>
<dbReference type="EMBL" id="JAGGKG010000010">
    <property type="protein sequence ID" value="MBP1905775.1"/>
    <property type="molecule type" value="Genomic_DNA"/>
</dbReference>
<dbReference type="Pfam" id="PF01636">
    <property type="entry name" value="APH"/>
    <property type="match status" value="1"/>
</dbReference>
<evidence type="ECO:0000259" key="2">
    <source>
        <dbReference type="Pfam" id="PF01636"/>
    </source>
</evidence>
<reference evidence="3 4" key="1">
    <citation type="submission" date="2021-03" db="EMBL/GenBank/DDBJ databases">
        <title>Genomic Encyclopedia of Type Strains, Phase IV (KMG-IV): sequencing the most valuable type-strain genomes for metagenomic binning, comparative biology and taxonomic classification.</title>
        <authorList>
            <person name="Goeker M."/>
        </authorList>
    </citation>
    <scope>NUCLEOTIDE SEQUENCE [LARGE SCALE GENOMIC DNA]</scope>
    <source>
        <strain evidence="3 4">DSM 14349</strain>
    </source>
</reference>
<dbReference type="SUPFAM" id="SSF56112">
    <property type="entry name" value="Protein kinase-like (PK-like)"/>
    <property type="match status" value="1"/>
</dbReference>
<dbReference type="Gene3D" id="3.90.1200.10">
    <property type="match status" value="1"/>
</dbReference>
<protein>
    <submittedName>
        <fullName evidence="3">Ser/Thr protein kinase RdoA (MazF antagonist)</fullName>
    </submittedName>
</protein>
<keyword evidence="3" id="KW-0418">Kinase</keyword>
<feature type="domain" description="Aminoglycoside phosphotransferase" evidence="2">
    <location>
        <begin position="26"/>
        <end position="224"/>
    </location>
</feature>
<keyword evidence="4" id="KW-1185">Reference proteome</keyword>
<comment type="caution">
    <text evidence="3">The sequence shown here is derived from an EMBL/GenBank/DDBJ whole genome shotgun (WGS) entry which is preliminary data.</text>
</comment>
<dbReference type="Proteomes" id="UP001519272">
    <property type="component" value="Unassembled WGS sequence"/>
</dbReference>
<dbReference type="PANTHER" id="PTHR21064">
    <property type="entry name" value="AMINOGLYCOSIDE PHOSPHOTRANSFERASE DOMAIN-CONTAINING PROTEIN-RELATED"/>
    <property type="match status" value="1"/>
</dbReference>
<accession>A0ABS4FT82</accession>
<dbReference type="PANTHER" id="PTHR21064:SF6">
    <property type="entry name" value="AMINOGLYCOSIDE PHOSPHOTRANSFERASE DOMAIN-CONTAINING PROTEIN"/>
    <property type="match status" value="1"/>
</dbReference>
<comment type="similarity">
    <text evidence="1">Belongs to the pseudomonas-type ThrB family.</text>
</comment>
<name>A0ABS4FT82_9BACL</name>
<organism evidence="3 4">
    <name type="scientific">Paenibacillus turicensis</name>
    <dbReference type="NCBI Taxonomy" id="160487"/>
    <lineage>
        <taxon>Bacteria</taxon>
        <taxon>Bacillati</taxon>
        <taxon>Bacillota</taxon>
        <taxon>Bacilli</taxon>
        <taxon>Bacillales</taxon>
        <taxon>Paenibacillaceae</taxon>
        <taxon>Paenibacillus</taxon>
    </lineage>
</organism>
<dbReference type="InterPro" id="IPR011009">
    <property type="entry name" value="Kinase-like_dom_sf"/>
</dbReference>
<dbReference type="RefSeq" id="WP_210089391.1">
    <property type="nucleotide sequence ID" value="NZ_JAGGKG010000010.1"/>
</dbReference>